<dbReference type="GO" id="GO:0008574">
    <property type="term" value="F:plus-end-directed microtubule motor activity"/>
    <property type="evidence" value="ECO:0007669"/>
    <property type="project" value="TreeGrafter"/>
</dbReference>
<feature type="region of interest" description="Disordered" evidence="6">
    <location>
        <begin position="1403"/>
        <end position="1516"/>
    </location>
</feature>
<dbReference type="InterPro" id="IPR003108">
    <property type="entry name" value="GAR_dom"/>
</dbReference>
<feature type="region of interest" description="Disordered" evidence="6">
    <location>
        <begin position="1625"/>
        <end position="1707"/>
    </location>
</feature>
<dbReference type="EMBL" id="BPQB01000001">
    <property type="protein sequence ID" value="GJE84717.1"/>
    <property type="molecule type" value="Genomic_DNA"/>
</dbReference>
<feature type="region of interest" description="Disordered" evidence="6">
    <location>
        <begin position="29"/>
        <end position="55"/>
    </location>
</feature>
<keyword evidence="3" id="KW-0505">Motor protein</keyword>
<dbReference type="GO" id="GO:0072686">
    <property type="term" value="C:mitotic spindle"/>
    <property type="evidence" value="ECO:0007669"/>
    <property type="project" value="TreeGrafter"/>
</dbReference>
<dbReference type="Pfam" id="PF02187">
    <property type="entry name" value="GAS2"/>
    <property type="match status" value="1"/>
</dbReference>
<evidence type="ECO:0000256" key="1">
    <source>
        <dbReference type="ARBA" id="ARBA00004245"/>
    </source>
</evidence>
<dbReference type="InterPro" id="IPR036534">
    <property type="entry name" value="GAR_dom_sf"/>
</dbReference>
<dbReference type="GO" id="GO:0008017">
    <property type="term" value="F:microtubule binding"/>
    <property type="evidence" value="ECO:0007669"/>
    <property type="project" value="InterPro"/>
</dbReference>
<feature type="compositionally biased region" description="Polar residues" evidence="6">
    <location>
        <begin position="1305"/>
        <end position="1320"/>
    </location>
</feature>
<comment type="subcellular location">
    <subcellularLocation>
        <location evidence="1">Cytoplasm</location>
        <location evidence="1">Cytoskeleton</location>
    </subcellularLocation>
</comment>
<feature type="coiled-coil region" evidence="5">
    <location>
        <begin position="975"/>
        <end position="1077"/>
    </location>
</feature>
<dbReference type="GO" id="GO:0005876">
    <property type="term" value="C:spindle microtubule"/>
    <property type="evidence" value="ECO:0007669"/>
    <property type="project" value="TreeGrafter"/>
</dbReference>
<feature type="region of interest" description="Disordered" evidence="6">
    <location>
        <begin position="636"/>
        <end position="658"/>
    </location>
</feature>
<evidence type="ECO:0000259" key="7">
    <source>
        <dbReference type="PROSITE" id="PS51460"/>
    </source>
</evidence>
<dbReference type="SMART" id="SM00243">
    <property type="entry name" value="GAS2"/>
    <property type="match status" value="1"/>
</dbReference>
<keyword evidence="4" id="KW-0206">Cytoskeleton</keyword>
<dbReference type="PANTHER" id="PTHR47970">
    <property type="entry name" value="KINESIN-LIKE PROTEIN KIF11"/>
    <property type="match status" value="1"/>
</dbReference>
<feature type="coiled-coil region" evidence="5">
    <location>
        <begin position="721"/>
        <end position="748"/>
    </location>
</feature>
<dbReference type="Gene3D" id="3.30.920.20">
    <property type="entry name" value="Gas2-like domain"/>
    <property type="match status" value="1"/>
</dbReference>
<evidence type="ECO:0000256" key="6">
    <source>
        <dbReference type="SAM" id="MobiDB-lite"/>
    </source>
</evidence>
<dbReference type="SUPFAM" id="SSF143575">
    <property type="entry name" value="GAS2 domain-like"/>
    <property type="match status" value="1"/>
</dbReference>
<feature type="compositionally biased region" description="Low complexity" evidence="6">
    <location>
        <begin position="1357"/>
        <end position="1382"/>
    </location>
</feature>
<keyword evidence="5" id="KW-0175">Coiled coil</keyword>
<keyword evidence="2" id="KW-0963">Cytoplasm</keyword>
<evidence type="ECO:0000256" key="3">
    <source>
        <dbReference type="ARBA" id="ARBA00023175"/>
    </source>
</evidence>
<evidence type="ECO:0000256" key="5">
    <source>
        <dbReference type="SAM" id="Coils"/>
    </source>
</evidence>
<evidence type="ECO:0000313" key="8">
    <source>
        <dbReference type="EMBL" id="GJE84717.1"/>
    </source>
</evidence>
<dbReference type="GO" id="GO:0090307">
    <property type="term" value="P:mitotic spindle assembly"/>
    <property type="evidence" value="ECO:0007669"/>
    <property type="project" value="TreeGrafter"/>
</dbReference>
<feature type="domain" description="GAR" evidence="7">
    <location>
        <begin position="1513"/>
        <end position="1591"/>
    </location>
</feature>
<organism evidence="8 9">
    <name type="scientific">Phanerochaete sordida</name>
    <dbReference type="NCBI Taxonomy" id="48140"/>
    <lineage>
        <taxon>Eukaryota</taxon>
        <taxon>Fungi</taxon>
        <taxon>Dikarya</taxon>
        <taxon>Basidiomycota</taxon>
        <taxon>Agaricomycotina</taxon>
        <taxon>Agaricomycetes</taxon>
        <taxon>Polyporales</taxon>
        <taxon>Phanerochaetaceae</taxon>
        <taxon>Phanerochaete</taxon>
    </lineage>
</organism>
<sequence>MATERTPSLGNLLLEASTSDATLRDLLRVPRGTNAHDGTEATHDAAPRSPRTPGEEETLEWHEVIELQAFSERKTWIEEKIKFLEQLPPIQVFVGLDAVRESALEVPGLPTREQLQAWLEEHDRIEKETEIFDRGELQKLKKFTKAAASRNLSPADTDLIEITLTTIYTLDKLIHLLRDRSDNLELLGIRLTWEEKRRAAWTEVRNVTTELQQFLETRARWSPTVYERDEQEELDSPVTPSSERLMLPLPQPSLRRRGSAVSLASAASDTIAPSLGLSRHERFRIAEILSRDAALFASRVSSLRHSKIAAAGKALDKLIDQSRKPVPDELLDEQDQLENKGINEMEDIGKFVMHVVSQWKKADDIYVETVKDKNAVQTLLEEIEMAKLRHPVARQDVLFSGRLAAVVKRLEMRGNPAKSISLLPRPKHPLFPEQEAANFGIAKMLGEEIDSAQYHVREAEAAAKEYHTRAEAVKKVELLCRTAFNRTTELRSLATRLATGVDSGEQHGQPPSLDSEACLQMASHAGFLAHLPETVERINELEAETGALLLDAERALSDLHFPNISEDFVEESTDTVDELATARASAVASRDTTLAKVEALTRVRRVWASMADIFDRLNGLREDIAESIRRHAWESDSEGDAALLTPESPASVLPSTDTASLEVSERLDQLTSALNEDVVAPLDALSPSLGHSLREYLSGCASGLQAALEDARRMALTLSAVQQQSSEMAAVRDEFNALQLRVEEFKARCETEAEKVITGTLDDEQINASFTDLVANVSQLRSDAQSSQESLARRIPFISPSSKTSSGTSFVPTHHKRFSVSSGLSLDIIRQATFAGLPIDLAALDRSVRADCNRFSILLAGEIESLSQSRDYFRLCELARKVDLQAKSFSASLLRAIGNTEALQLTVDEAAERSMSLDQLASLSEQLDSIAKTHASGIALACHTLRDLLDQLDAGSAGLDRASSNALTSARRRAVEEAQQQAQMWQESVEVLSERLSDLRQLEQMRLGEEERVREEEERLRLESEARAEEERLEAQRQFAAEAKARALAEEAQRQRQEAATREQERLAFEAAEAERRGAAERQVICLDEDVFGMDGLPNAGSIMSTELSDLHSLIKGLKRRLRAINIAAVIQPDQRGTTSLPTEEQATKLERTFAALLDEANTLPDSIPESDAIDAELQSLRSEILVASDQLRMVHLLSSLMASIQRCDDSLSDLLEHIDSFPAPPTGPLSSSHQSDTRLPPEEQLSTRLSFTRSLVDHMESRASELSGDTRAMVEKERISQTWDELRAMALDRISETKSRPPSVISNGRISRTATTPNPVSGPPKRILAGRHSTSGSMSAPKFLAPPPPKAKRSVSGHSTSSNHSRASSRASNISTSRSVSGPVSIPVINNSRLYTPTFASRQRSASVASNGSTATEHQRSTSTLPTLPGTPQSFTPRPRSGTNQNMPGRTASPAPSEMSRSRSSLSMSRSSVGSTSKSSWSRAPRQSFPHVPKSPPGPKPPAKEKTPYVPNPKNKLDVAVGDVLNKLPVNINVEVVAETWKDQSGKYWIGDDDPKLCFCRILRSQTVMVRVGGGWTELSKFIKEHFADAFRLVPDSPRRPVPSAEEKWISSATLQQQSIQEILNTPPSHPRTPEPSSSYIPSFALSTPGTSPKSTKSSSPGSPLQPIQFIRRADRDSPLLRADTPTRPPRPTSVANTPKPPVWRP</sequence>
<protein>
    <recommendedName>
        <fullName evidence="7">GAR domain-containing protein</fullName>
    </recommendedName>
</protein>
<proteinExistence type="predicted"/>
<name>A0A9P3L8I4_9APHY</name>
<dbReference type="PANTHER" id="PTHR47970:SF12">
    <property type="entry name" value="KINESIN FAMILY MEMBER 11"/>
    <property type="match status" value="1"/>
</dbReference>
<feature type="compositionally biased region" description="Polar residues" evidence="6">
    <location>
        <begin position="1434"/>
        <end position="1449"/>
    </location>
</feature>
<dbReference type="OrthoDB" id="10017054at2759"/>
<dbReference type="GO" id="GO:0051231">
    <property type="term" value="P:spindle elongation"/>
    <property type="evidence" value="ECO:0007669"/>
    <property type="project" value="TreeGrafter"/>
</dbReference>
<feature type="compositionally biased region" description="Low complexity" evidence="6">
    <location>
        <begin position="1454"/>
        <end position="1484"/>
    </location>
</feature>
<feature type="region of interest" description="Disordered" evidence="6">
    <location>
        <begin position="1295"/>
        <end position="1389"/>
    </location>
</feature>
<evidence type="ECO:0000313" key="9">
    <source>
        <dbReference type="Proteomes" id="UP000703269"/>
    </source>
</evidence>
<accession>A0A9P3L8I4</accession>
<dbReference type="Proteomes" id="UP000703269">
    <property type="component" value="Unassembled WGS sequence"/>
</dbReference>
<evidence type="ECO:0000256" key="2">
    <source>
        <dbReference type="ARBA" id="ARBA00022490"/>
    </source>
</evidence>
<keyword evidence="9" id="KW-1185">Reference proteome</keyword>
<dbReference type="PROSITE" id="PS51460">
    <property type="entry name" value="GAR"/>
    <property type="match status" value="1"/>
</dbReference>
<evidence type="ECO:0000256" key="4">
    <source>
        <dbReference type="ARBA" id="ARBA00023212"/>
    </source>
</evidence>
<comment type="caution">
    <text evidence="8">The sequence shown here is derived from an EMBL/GenBank/DDBJ whole genome shotgun (WGS) entry which is preliminary data.</text>
</comment>
<reference evidence="8 9" key="1">
    <citation type="submission" date="2021-08" db="EMBL/GenBank/DDBJ databases">
        <title>Draft Genome Sequence of Phanerochaete sordida strain YK-624.</title>
        <authorList>
            <person name="Mori T."/>
            <person name="Dohra H."/>
            <person name="Suzuki T."/>
            <person name="Kawagishi H."/>
            <person name="Hirai H."/>
        </authorList>
    </citation>
    <scope>NUCLEOTIDE SEQUENCE [LARGE SCALE GENOMIC DNA]</scope>
    <source>
        <strain evidence="8 9">YK-624</strain>
    </source>
</reference>
<dbReference type="InterPro" id="IPR047149">
    <property type="entry name" value="KIF11-like"/>
</dbReference>
<feature type="compositionally biased region" description="Low complexity" evidence="6">
    <location>
        <begin position="1648"/>
        <end position="1664"/>
    </location>
</feature>
<feature type="compositionally biased region" description="Basic and acidic residues" evidence="6">
    <location>
        <begin position="37"/>
        <end position="46"/>
    </location>
</feature>
<feature type="compositionally biased region" description="Low complexity" evidence="6">
    <location>
        <begin position="1422"/>
        <end position="1433"/>
    </location>
</feature>
<feature type="region of interest" description="Disordered" evidence="6">
    <location>
        <begin position="1223"/>
        <end position="1245"/>
    </location>
</feature>
<feature type="compositionally biased region" description="Polar residues" evidence="6">
    <location>
        <begin position="1403"/>
        <end position="1417"/>
    </location>
</feature>
<gene>
    <name evidence="8" type="ORF">PsYK624_007930</name>
</gene>